<feature type="transmembrane region" description="Helical" evidence="1">
    <location>
        <begin position="16"/>
        <end position="34"/>
    </location>
</feature>
<feature type="transmembrane region" description="Helical" evidence="1">
    <location>
        <begin position="90"/>
        <end position="116"/>
    </location>
</feature>
<proteinExistence type="predicted"/>
<feature type="transmembrane region" description="Helical" evidence="1">
    <location>
        <begin position="46"/>
        <end position="70"/>
    </location>
</feature>
<keyword evidence="3" id="KW-1185">Reference proteome</keyword>
<keyword evidence="1" id="KW-0812">Transmembrane</keyword>
<dbReference type="RefSeq" id="WP_344021645.1">
    <property type="nucleotide sequence ID" value="NZ_BAAAJK010000007.1"/>
</dbReference>
<reference evidence="2 3" key="1">
    <citation type="journal article" date="2019" name="Int. J. Syst. Evol. Microbiol.">
        <title>The Global Catalogue of Microorganisms (GCM) 10K type strain sequencing project: providing services to taxonomists for standard genome sequencing and annotation.</title>
        <authorList>
            <consortium name="The Broad Institute Genomics Platform"/>
            <consortium name="The Broad Institute Genome Sequencing Center for Infectious Disease"/>
            <person name="Wu L."/>
            <person name="Ma J."/>
        </authorList>
    </citation>
    <scope>NUCLEOTIDE SEQUENCE [LARGE SCALE GENOMIC DNA]</scope>
    <source>
        <strain evidence="2 3">JCM 11896</strain>
    </source>
</reference>
<feature type="transmembrane region" description="Helical" evidence="1">
    <location>
        <begin position="174"/>
        <end position="196"/>
    </location>
</feature>
<evidence type="ECO:0000256" key="1">
    <source>
        <dbReference type="SAM" id="Phobius"/>
    </source>
</evidence>
<evidence type="ECO:0008006" key="4">
    <source>
        <dbReference type="Google" id="ProtNLM"/>
    </source>
</evidence>
<sequence length="229" mass="24104">MREGSARFWLPEWRRSGASSALAVLGGIATVVILRTQDTTLAVVDGWVVVLLIYLSAYLVLTITAFVSATPAQIHGWARRESRGTVLERYVLGTAPGPGVSIFIVATALAVAVLWLPGHGGGSLPDGARIAVAVALIVVGWVCVLVSFAVAFHADDLVEDRAALRFPGGGVPQWADYVYFAVSVMTTFGTTDVTVLSREMRRTVTANAVIAFVFNTVTIAATVSALASG</sequence>
<dbReference type="InterPro" id="IPR009781">
    <property type="entry name" value="DUF1345"/>
</dbReference>
<dbReference type="Proteomes" id="UP001501414">
    <property type="component" value="Unassembled WGS sequence"/>
</dbReference>
<protein>
    <recommendedName>
        <fullName evidence="4">DUF1345 domain-containing protein</fullName>
    </recommendedName>
</protein>
<feature type="transmembrane region" description="Helical" evidence="1">
    <location>
        <begin position="128"/>
        <end position="154"/>
    </location>
</feature>
<comment type="caution">
    <text evidence="2">The sequence shown here is derived from an EMBL/GenBank/DDBJ whole genome shotgun (WGS) entry which is preliminary data.</text>
</comment>
<evidence type="ECO:0000313" key="2">
    <source>
        <dbReference type="EMBL" id="GAA1387994.1"/>
    </source>
</evidence>
<keyword evidence="1" id="KW-1133">Transmembrane helix</keyword>
<dbReference type="Pfam" id="PF07077">
    <property type="entry name" value="DUF1345"/>
    <property type="match status" value="1"/>
</dbReference>
<keyword evidence="1" id="KW-0472">Membrane</keyword>
<organism evidence="2 3">
    <name type="scientific">Pseudonocardia kongjuensis</name>
    <dbReference type="NCBI Taxonomy" id="102227"/>
    <lineage>
        <taxon>Bacteria</taxon>
        <taxon>Bacillati</taxon>
        <taxon>Actinomycetota</taxon>
        <taxon>Actinomycetes</taxon>
        <taxon>Pseudonocardiales</taxon>
        <taxon>Pseudonocardiaceae</taxon>
        <taxon>Pseudonocardia</taxon>
    </lineage>
</organism>
<dbReference type="EMBL" id="BAAAJK010000007">
    <property type="protein sequence ID" value="GAA1387994.1"/>
    <property type="molecule type" value="Genomic_DNA"/>
</dbReference>
<feature type="transmembrane region" description="Helical" evidence="1">
    <location>
        <begin position="208"/>
        <end position="227"/>
    </location>
</feature>
<evidence type="ECO:0000313" key="3">
    <source>
        <dbReference type="Proteomes" id="UP001501414"/>
    </source>
</evidence>
<gene>
    <name evidence="2" type="ORF">GCM10009613_24710</name>
</gene>
<name>A0ABN1XRP7_9PSEU</name>
<accession>A0ABN1XRP7</accession>